<dbReference type="PANTHER" id="PTHR42788:SF13">
    <property type="entry name" value="ALIPHATIC SULFONATES IMPORT ATP-BINDING PROTEIN SSUB"/>
    <property type="match status" value="1"/>
</dbReference>
<keyword evidence="1" id="KW-0813">Transport</keyword>
<evidence type="ECO:0000259" key="4">
    <source>
        <dbReference type="PROSITE" id="PS50893"/>
    </source>
</evidence>
<protein>
    <recommendedName>
        <fullName evidence="4">ABC transporter domain-containing protein</fullName>
    </recommendedName>
</protein>
<dbReference type="InterPro" id="IPR003439">
    <property type="entry name" value="ABC_transporter-like_ATP-bd"/>
</dbReference>
<gene>
    <name evidence="5" type="ORF">HMPREF9470_05195</name>
</gene>
<evidence type="ECO:0000256" key="1">
    <source>
        <dbReference type="ARBA" id="ARBA00022448"/>
    </source>
</evidence>
<feature type="domain" description="ABC transporter" evidence="4">
    <location>
        <begin position="2"/>
        <end position="236"/>
    </location>
</feature>
<dbReference type="EMBL" id="ADLK01000047">
    <property type="protein sequence ID" value="KMW13023.1"/>
    <property type="molecule type" value="Genomic_DNA"/>
</dbReference>
<dbReference type="OrthoDB" id="9801958at2"/>
<dbReference type="GeneID" id="93164981"/>
<organism evidence="5 6">
    <name type="scientific">[Clostridium] citroniae WAL-19142</name>
    <dbReference type="NCBI Taxonomy" id="742734"/>
    <lineage>
        <taxon>Bacteria</taxon>
        <taxon>Bacillati</taxon>
        <taxon>Bacillota</taxon>
        <taxon>Clostridia</taxon>
        <taxon>Lachnospirales</taxon>
        <taxon>Lachnospiraceae</taxon>
        <taxon>Enterocloster</taxon>
    </lineage>
</organism>
<dbReference type="PROSITE" id="PS50893">
    <property type="entry name" value="ABC_TRANSPORTER_2"/>
    <property type="match status" value="1"/>
</dbReference>
<keyword evidence="3" id="KW-0067">ATP-binding</keyword>
<evidence type="ECO:0000256" key="2">
    <source>
        <dbReference type="ARBA" id="ARBA00022741"/>
    </source>
</evidence>
<accession>A0A0J9BJB6</accession>
<name>A0A0J9BJB6_9FIRM</name>
<sequence>MLEVRNVYKSFEVSGTEHMVLDDLSFTVQDRDFYIILGQSGCGKSTLLRMIGGFNKPGKGEILLDGRAVSGPSKDMMMVFQSFDQLFPWFTLKGNLVYALKKAGILPEGNDYGQCAVRYLTMAGLEEFQDSYPHQLSGGMKQRGALARALCLRPRLLLMDEPFSSLDYMTKQGLYKSIREMADQTEATVVMVTHDIEEALVLGTSIGVLSPETGRFAGVWNRGAEGFAPETRNGLEACL</sequence>
<dbReference type="PANTHER" id="PTHR42788">
    <property type="entry name" value="TAURINE IMPORT ATP-BINDING PROTEIN-RELATED"/>
    <property type="match status" value="1"/>
</dbReference>
<dbReference type="Gene3D" id="3.40.50.300">
    <property type="entry name" value="P-loop containing nucleotide triphosphate hydrolases"/>
    <property type="match status" value="1"/>
</dbReference>
<evidence type="ECO:0000313" key="5">
    <source>
        <dbReference type="EMBL" id="KMW13023.1"/>
    </source>
</evidence>
<dbReference type="Pfam" id="PF00005">
    <property type="entry name" value="ABC_tran"/>
    <property type="match status" value="1"/>
</dbReference>
<dbReference type="InterPro" id="IPR050166">
    <property type="entry name" value="ABC_transporter_ATP-bind"/>
</dbReference>
<dbReference type="GO" id="GO:0016887">
    <property type="term" value="F:ATP hydrolysis activity"/>
    <property type="evidence" value="ECO:0007669"/>
    <property type="project" value="InterPro"/>
</dbReference>
<dbReference type="GO" id="GO:0005524">
    <property type="term" value="F:ATP binding"/>
    <property type="evidence" value="ECO:0007669"/>
    <property type="project" value="UniProtKB-KW"/>
</dbReference>
<proteinExistence type="predicted"/>
<comment type="caution">
    <text evidence="5">The sequence shown here is derived from an EMBL/GenBank/DDBJ whole genome shotgun (WGS) entry which is preliminary data.</text>
</comment>
<dbReference type="RefSeq" id="WP_007870676.1">
    <property type="nucleotide sequence ID" value="NZ_KQ235885.1"/>
</dbReference>
<dbReference type="SUPFAM" id="SSF52540">
    <property type="entry name" value="P-loop containing nucleoside triphosphate hydrolases"/>
    <property type="match status" value="1"/>
</dbReference>
<dbReference type="InterPro" id="IPR003593">
    <property type="entry name" value="AAA+_ATPase"/>
</dbReference>
<evidence type="ECO:0000256" key="3">
    <source>
        <dbReference type="ARBA" id="ARBA00022840"/>
    </source>
</evidence>
<dbReference type="InterPro" id="IPR027417">
    <property type="entry name" value="P-loop_NTPase"/>
</dbReference>
<dbReference type="PATRIC" id="fig|742734.4.peg.5556"/>
<dbReference type="SMART" id="SM00382">
    <property type="entry name" value="AAA"/>
    <property type="match status" value="1"/>
</dbReference>
<evidence type="ECO:0000313" key="6">
    <source>
        <dbReference type="Proteomes" id="UP000037392"/>
    </source>
</evidence>
<keyword evidence="2" id="KW-0547">Nucleotide-binding</keyword>
<dbReference type="AlphaFoldDB" id="A0A0J9BJB6"/>
<reference evidence="5 6" key="1">
    <citation type="submission" date="2011-04" db="EMBL/GenBank/DDBJ databases">
        <title>The Genome Sequence of Clostridium citroniae WAL-19142.</title>
        <authorList>
            <consortium name="The Broad Institute Genome Sequencing Platform"/>
            <person name="Earl A."/>
            <person name="Ward D."/>
            <person name="Feldgarden M."/>
            <person name="Gevers D."/>
            <person name="Warren Y.A."/>
            <person name="Tyrrell K.L."/>
            <person name="Citron D.M."/>
            <person name="Goldstein E.J."/>
            <person name="Daigneault M."/>
            <person name="Allen-Vercoe E."/>
            <person name="Young S.K."/>
            <person name="Zeng Q."/>
            <person name="Gargeya S."/>
            <person name="Fitzgerald M."/>
            <person name="Haas B."/>
            <person name="Abouelleil A."/>
            <person name="Alvarado L."/>
            <person name="Arachchi H.M."/>
            <person name="Berlin A."/>
            <person name="Brown A."/>
            <person name="Chapman S.B."/>
            <person name="Chen Z."/>
            <person name="Dunbar C."/>
            <person name="Freedman E."/>
            <person name="Gearin G."/>
            <person name="Gellesch M."/>
            <person name="Goldberg J."/>
            <person name="Griggs A."/>
            <person name="Gujja S."/>
            <person name="Heilman E.R."/>
            <person name="Heiman D."/>
            <person name="Howarth C."/>
            <person name="Larson L."/>
            <person name="Lui A."/>
            <person name="MacDonald P.J."/>
            <person name="Mehta T."/>
            <person name="Montmayeur A."/>
            <person name="Murphy C."/>
            <person name="Neiman D."/>
            <person name="Pearson M."/>
            <person name="Priest M."/>
            <person name="Roberts A."/>
            <person name="Saif S."/>
            <person name="Shea T."/>
            <person name="Shenoy N."/>
            <person name="Sisk P."/>
            <person name="Stolte C."/>
            <person name="Sykes S."/>
            <person name="White J."/>
            <person name="Yandava C."/>
            <person name="Wortman J."/>
            <person name="Nusbaum C."/>
            <person name="Birren B."/>
        </authorList>
    </citation>
    <scope>NUCLEOTIDE SEQUENCE [LARGE SCALE GENOMIC DNA]</scope>
    <source>
        <strain evidence="5 6">WAL-19142</strain>
    </source>
</reference>
<dbReference type="Proteomes" id="UP000037392">
    <property type="component" value="Unassembled WGS sequence"/>
</dbReference>